<dbReference type="RefSeq" id="XP_018264050.2">
    <property type="nucleotide sequence ID" value="XM_018407242.2"/>
</dbReference>
<protein>
    <recommendedName>
        <fullName evidence="2">Protein CPL1-like domain-containing protein</fullName>
    </recommendedName>
</protein>
<reference evidence="3" key="2">
    <citation type="submission" date="2024-02" db="EMBL/GenBank/DDBJ databases">
        <title>Comparative genomics of Cryptococcus and Kwoniella reveals pathogenesis evolution and contrasting modes of karyotype evolution via chromosome fusion or intercentromeric recombination.</title>
        <authorList>
            <person name="Coelho M.A."/>
            <person name="David-Palma M."/>
            <person name="Shea T."/>
            <person name="Bowers K."/>
            <person name="McGinley-Smith S."/>
            <person name="Mohammad A.W."/>
            <person name="Gnirke A."/>
            <person name="Yurkov A.M."/>
            <person name="Nowrousian M."/>
            <person name="Sun S."/>
            <person name="Cuomo C.A."/>
            <person name="Heitman J."/>
        </authorList>
    </citation>
    <scope>NUCLEOTIDE SEQUENCE</scope>
    <source>
        <strain evidence="3">CBS 10117</strain>
    </source>
</reference>
<dbReference type="PANTHER" id="PTHR35192">
    <property type="entry name" value="PROTEIN, PUTATIVE-RELATED"/>
    <property type="match status" value="1"/>
</dbReference>
<organism evidence="3 4">
    <name type="scientific">Kwoniella dejecticola CBS 10117</name>
    <dbReference type="NCBI Taxonomy" id="1296121"/>
    <lineage>
        <taxon>Eukaryota</taxon>
        <taxon>Fungi</taxon>
        <taxon>Dikarya</taxon>
        <taxon>Basidiomycota</taxon>
        <taxon>Agaricomycotina</taxon>
        <taxon>Tremellomycetes</taxon>
        <taxon>Tremellales</taxon>
        <taxon>Cryptococcaceae</taxon>
        <taxon>Kwoniella</taxon>
    </lineage>
</organism>
<evidence type="ECO:0000256" key="1">
    <source>
        <dbReference type="SAM" id="SignalP"/>
    </source>
</evidence>
<dbReference type="InterPro" id="IPR038955">
    <property type="entry name" value="PriA/CPL1_fungi"/>
</dbReference>
<dbReference type="Proteomes" id="UP000078595">
    <property type="component" value="Chromosome 4"/>
</dbReference>
<dbReference type="InterPro" id="IPR048661">
    <property type="entry name" value="CPL1-like"/>
</dbReference>
<accession>A0AAJ8KMR5</accession>
<evidence type="ECO:0000313" key="3">
    <source>
        <dbReference type="EMBL" id="WWC61329.1"/>
    </source>
</evidence>
<dbReference type="GeneID" id="28967627"/>
<evidence type="ECO:0000313" key="4">
    <source>
        <dbReference type="Proteomes" id="UP000078595"/>
    </source>
</evidence>
<dbReference type="PANTHER" id="PTHR35192:SF2">
    <property type="entry name" value="APPLE DOMAIN-CONTAINING PROTEIN"/>
    <property type="match status" value="1"/>
</dbReference>
<feature type="signal peptide" evidence="1">
    <location>
        <begin position="1"/>
        <end position="20"/>
    </location>
</feature>
<sequence length="312" mass="34071">MMSPLLIYFLAALAIEVARADELFIGCFSYPDVLGGQQMELMPSSDISCFNHCIASDWPYAFDRVVPRTDGGVDRYCLCSVEAPSPESMVGNADACRANDPSVVTVTANVPRWRWTDDLDRVCWGVNGGSPSLYHPVNNAVECIGICTRYALVVYKDDGSPPGCWCEGYRWWEETAPVTCGFNVAFTYEYKFWETQPSGIARRQARAKRLLEERKDTSLCPGGKTACNILDGDGLSFECIDTDAELESCGGCLYGEFGTRCHTNKPSVTGVDCTSLPGTTLSGVTCAAGQCVALSCQEEYDLRDGHCFSDGE</sequence>
<reference evidence="3" key="1">
    <citation type="submission" date="2013-07" db="EMBL/GenBank/DDBJ databases">
        <authorList>
            <consortium name="The Broad Institute Genome Sequencing Platform"/>
            <person name="Cuomo C."/>
            <person name="Litvintseva A."/>
            <person name="Chen Y."/>
            <person name="Heitman J."/>
            <person name="Sun S."/>
            <person name="Springer D."/>
            <person name="Dromer F."/>
            <person name="Young S.K."/>
            <person name="Zeng Q."/>
            <person name="Gargeya S."/>
            <person name="Fitzgerald M."/>
            <person name="Abouelleil A."/>
            <person name="Alvarado L."/>
            <person name="Berlin A.M."/>
            <person name="Chapman S.B."/>
            <person name="Dewar J."/>
            <person name="Goldberg J."/>
            <person name="Griggs A."/>
            <person name="Gujja S."/>
            <person name="Hansen M."/>
            <person name="Howarth C."/>
            <person name="Imamovic A."/>
            <person name="Larimer J."/>
            <person name="McCowan C."/>
            <person name="Murphy C."/>
            <person name="Pearson M."/>
            <person name="Priest M."/>
            <person name="Roberts A."/>
            <person name="Saif S."/>
            <person name="Shea T."/>
            <person name="Sykes S."/>
            <person name="Wortman J."/>
            <person name="Nusbaum C."/>
            <person name="Birren B."/>
        </authorList>
    </citation>
    <scope>NUCLEOTIDE SEQUENCE</scope>
    <source>
        <strain evidence="3">CBS 10117</strain>
    </source>
</reference>
<dbReference type="AlphaFoldDB" id="A0AAJ8KMR5"/>
<feature type="domain" description="Protein CPL1-like" evidence="2">
    <location>
        <begin position="237"/>
        <end position="303"/>
    </location>
</feature>
<feature type="chain" id="PRO_5042570189" description="Protein CPL1-like domain-containing protein" evidence="1">
    <location>
        <begin position="21"/>
        <end position="312"/>
    </location>
</feature>
<keyword evidence="4" id="KW-1185">Reference proteome</keyword>
<evidence type="ECO:0000259" key="2">
    <source>
        <dbReference type="Pfam" id="PF21671"/>
    </source>
</evidence>
<dbReference type="EMBL" id="CP144533">
    <property type="protein sequence ID" value="WWC61329.1"/>
    <property type="molecule type" value="Genomic_DNA"/>
</dbReference>
<proteinExistence type="predicted"/>
<dbReference type="KEGG" id="kdj:28967627"/>
<gene>
    <name evidence="3" type="ORF">I303_103910</name>
</gene>
<dbReference type="Pfam" id="PF21671">
    <property type="entry name" value="CPL1-like"/>
    <property type="match status" value="1"/>
</dbReference>
<name>A0AAJ8KMR5_9TREE</name>
<keyword evidence="1" id="KW-0732">Signal</keyword>